<feature type="region of interest" description="Disordered" evidence="10">
    <location>
        <begin position="361"/>
        <end position="451"/>
    </location>
</feature>
<feature type="compositionally biased region" description="Basic residues" evidence="10">
    <location>
        <begin position="442"/>
        <end position="451"/>
    </location>
</feature>
<dbReference type="Gramene" id="Psat3g076320.2">
    <property type="protein sequence ID" value="Psat3g076320.2.cds"/>
    <property type="gene ID" value="Psat3g076320"/>
</dbReference>
<organism evidence="12 13">
    <name type="scientific">Pisum sativum</name>
    <name type="common">Garden pea</name>
    <name type="synonym">Lathyrus oleraceus</name>
    <dbReference type="NCBI Taxonomy" id="3888"/>
    <lineage>
        <taxon>Eukaryota</taxon>
        <taxon>Viridiplantae</taxon>
        <taxon>Streptophyta</taxon>
        <taxon>Embryophyta</taxon>
        <taxon>Tracheophyta</taxon>
        <taxon>Spermatophyta</taxon>
        <taxon>Magnoliopsida</taxon>
        <taxon>eudicotyledons</taxon>
        <taxon>Gunneridae</taxon>
        <taxon>Pentapetalae</taxon>
        <taxon>rosids</taxon>
        <taxon>fabids</taxon>
        <taxon>Fabales</taxon>
        <taxon>Fabaceae</taxon>
        <taxon>Papilionoideae</taxon>
        <taxon>50 kb inversion clade</taxon>
        <taxon>NPAAA clade</taxon>
        <taxon>Hologalegina</taxon>
        <taxon>IRL clade</taxon>
        <taxon>Fabeae</taxon>
        <taxon>Lathyrus</taxon>
    </lineage>
</organism>
<dbReference type="CDD" id="cd00143">
    <property type="entry name" value="PP2Cc"/>
    <property type="match status" value="1"/>
</dbReference>
<dbReference type="EMBL" id="JAMSHJ010000003">
    <property type="protein sequence ID" value="KAI5427207.1"/>
    <property type="molecule type" value="Genomic_DNA"/>
</dbReference>
<evidence type="ECO:0000313" key="12">
    <source>
        <dbReference type="EMBL" id="KAI5427207.1"/>
    </source>
</evidence>
<evidence type="ECO:0000256" key="9">
    <source>
        <dbReference type="RuleBase" id="RU003465"/>
    </source>
</evidence>
<dbReference type="Proteomes" id="UP001058974">
    <property type="component" value="Chromosome 3"/>
</dbReference>
<dbReference type="AlphaFoldDB" id="A0A9D5AWS8"/>
<dbReference type="PROSITE" id="PS51746">
    <property type="entry name" value="PPM_2"/>
    <property type="match status" value="1"/>
</dbReference>
<keyword evidence="4" id="KW-0479">Metal-binding</keyword>
<dbReference type="InterPro" id="IPR015655">
    <property type="entry name" value="PP2C"/>
</dbReference>
<dbReference type="InterPro" id="IPR036457">
    <property type="entry name" value="PPM-type-like_dom_sf"/>
</dbReference>
<comment type="cofactor">
    <cofactor evidence="2">
        <name>Mg(2+)</name>
        <dbReference type="ChEBI" id="CHEBI:18420"/>
    </cofactor>
</comment>
<evidence type="ECO:0000259" key="11">
    <source>
        <dbReference type="PROSITE" id="PS51746"/>
    </source>
</evidence>
<evidence type="ECO:0000256" key="4">
    <source>
        <dbReference type="ARBA" id="ARBA00022723"/>
    </source>
</evidence>
<dbReference type="OrthoDB" id="420076at2759"/>
<reference evidence="12 13" key="1">
    <citation type="journal article" date="2022" name="Nat. Genet.">
        <title>Improved pea reference genome and pan-genome highlight genomic features and evolutionary characteristics.</title>
        <authorList>
            <person name="Yang T."/>
            <person name="Liu R."/>
            <person name="Luo Y."/>
            <person name="Hu S."/>
            <person name="Wang D."/>
            <person name="Wang C."/>
            <person name="Pandey M.K."/>
            <person name="Ge S."/>
            <person name="Xu Q."/>
            <person name="Li N."/>
            <person name="Li G."/>
            <person name="Huang Y."/>
            <person name="Saxena R.K."/>
            <person name="Ji Y."/>
            <person name="Li M."/>
            <person name="Yan X."/>
            <person name="He Y."/>
            <person name="Liu Y."/>
            <person name="Wang X."/>
            <person name="Xiang C."/>
            <person name="Varshney R.K."/>
            <person name="Ding H."/>
            <person name="Gao S."/>
            <person name="Zong X."/>
        </authorList>
    </citation>
    <scope>NUCLEOTIDE SEQUENCE [LARGE SCALE GENOMIC DNA]</scope>
    <source>
        <strain evidence="12 13">cv. Zhongwan 6</strain>
    </source>
</reference>
<dbReference type="SMART" id="SM00332">
    <property type="entry name" value="PP2Cc"/>
    <property type="match status" value="1"/>
</dbReference>
<proteinExistence type="inferred from homology"/>
<evidence type="ECO:0000256" key="6">
    <source>
        <dbReference type="ARBA" id="ARBA00022842"/>
    </source>
</evidence>
<evidence type="ECO:0000256" key="2">
    <source>
        <dbReference type="ARBA" id="ARBA00001946"/>
    </source>
</evidence>
<dbReference type="Gramene" id="PSAT_LOCUS13206_t1">
    <property type="protein sequence ID" value="CAL5193385.1"/>
    <property type="gene ID" value="PSAT_LOCUS13206"/>
</dbReference>
<evidence type="ECO:0000256" key="1">
    <source>
        <dbReference type="ARBA" id="ARBA00001936"/>
    </source>
</evidence>
<dbReference type="PROSITE" id="PS01032">
    <property type="entry name" value="PPM_1"/>
    <property type="match status" value="1"/>
</dbReference>
<evidence type="ECO:0000256" key="7">
    <source>
        <dbReference type="ARBA" id="ARBA00022912"/>
    </source>
</evidence>
<dbReference type="InterPro" id="IPR001932">
    <property type="entry name" value="PPM-type_phosphatase-like_dom"/>
</dbReference>
<comment type="caution">
    <text evidence="12">The sequence shown here is derived from an EMBL/GenBank/DDBJ whole genome shotgun (WGS) entry which is preliminary data.</text>
</comment>
<keyword evidence="8" id="KW-0464">Manganese</keyword>
<dbReference type="SUPFAM" id="SSF81606">
    <property type="entry name" value="PP2C-like"/>
    <property type="match status" value="1"/>
</dbReference>
<keyword evidence="13" id="KW-1185">Reference proteome</keyword>
<dbReference type="Gene3D" id="3.60.40.10">
    <property type="entry name" value="PPM-type phosphatase domain"/>
    <property type="match status" value="1"/>
</dbReference>
<dbReference type="EC" id="3.1.3.16" evidence="3"/>
<protein>
    <recommendedName>
        <fullName evidence="3">protein-serine/threonine phosphatase</fullName>
        <ecNumber evidence="3">3.1.3.16</ecNumber>
    </recommendedName>
</protein>
<evidence type="ECO:0000256" key="10">
    <source>
        <dbReference type="SAM" id="MobiDB-lite"/>
    </source>
</evidence>
<feature type="domain" description="PPM-type phosphatase" evidence="11">
    <location>
        <begin position="41"/>
        <end position="346"/>
    </location>
</feature>
<evidence type="ECO:0000256" key="3">
    <source>
        <dbReference type="ARBA" id="ARBA00013081"/>
    </source>
</evidence>
<feature type="compositionally biased region" description="Polar residues" evidence="10">
    <location>
        <begin position="361"/>
        <end position="379"/>
    </location>
</feature>
<dbReference type="InterPro" id="IPR000222">
    <property type="entry name" value="PP2C_BS"/>
</dbReference>
<dbReference type="Gramene" id="Psat03G0257600-T1">
    <property type="protein sequence ID" value="KAI5427207.1"/>
    <property type="gene ID" value="KIW84_032576"/>
</dbReference>
<gene>
    <name evidence="12" type="ORF">KIW84_032576</name>
</gene>
<evidence type="ECO:0000256" key="8">
    <source>
        <dbReference type="ARBA" id="ARBA00023211"/>
    </source>
</evidence>
<comment type="cofactor">
    <cofactor evidence="1">
        <name>Mn(2+)</name>
        <dbReference type="ChEBI" id="CHEBI:29035"/>
    </cofactor>
</comment>
<sequence length="451" mass="50916">MHPWLQTVIDMCTGKNKGDIKAFNDDPLGRSISLEKHCFGEFSMASVQANVFMEDQSQVEVASNNALFVGIYDGHGGVHASSFLVEQLFRKLLRIAHENDDTITEDTLRDAVSATEADFMTYVNNNFNIMPHLSKVGSCCLAGVIWKKTLYIANLGDSRAIIASLVNGVPRVEQLTRDHNCSYEVIREELMLEYPHDPEIVMMRNGAWRVKGIIEVTRTIGDAYLKRPDFTFRDSFPNDPNGPKLPSSCVLSAEPEMRSRPLRDSDKFLIFASDGLWDFMTNEQAAQIVSSNPRNGIAKRLLSVALAEAGRRRGVTYANIQAAQPGRDNLSRRSFHDDISVIVVFLDRMSFLRTRPLNISYRGSNAESRPSDFANSGLTSLDLKPMSPRRLKETFRRRMKTKSSSPRTPESPLGESSRARDTDNLINQSPPTPRSRWESLKKRIFPNRRRI</sequence>
<keyword evidence="5 9" id="KW-0378">Hydrolase</keyword>
<keyword evidence="7 9" id="KW-0904">Protein phosphatase</keyword>
<dbReference type="GO" id="GO:0046872">
    <property type="term" value="F:metal ion binding"/>
    <property type="evidence" value="ECO:0007669"/>
    <property type="project" value="UniProtKB-KW"/>
</dbReference>
<dbReference type="PANTHER" id="PTHR47992">
    <property type="entry name" value="PROTEIN PHOSPHATASE"/>
    <property type="match status" value="1"/>
</dbReference>
<dbReference type="GO" id="GO:0004722">
    <property type="term" value="F:protein serine/threonine phosphatase activity"/>
    <property type="evidence" value="ECO:0007669"/>
    <property type="project" value="UniProtKB-EC"/>
</dbReference>
<comment type="similarity">
    <text evidence="9">Belongs to the PP2C family.</text>
</comment>
<name>A0A9D5AWS8_PEA</name>
<dbReference type="Pfam" id="PF00481">
    <property type="entry name" value="PP2C"/>
    <property type="match status" value="1"/>
</dbReference>
<accession>A0A9D5AWS8</accession>
<evidence type="ECO:0000256" key="5">
    <source>
        <dbReference type="ARBA" id="ARBA00022801"/>
    </source>
</evidence>
<evidence type="ECO:0000313" key="13">
    <source>
        <dbReference type="Proteomes" id="UP001058974"/>
    </source>
</evidence>
<keyword evidence="6" id="KW-0460">Magnesium</keyword>